<dbReference type="EMBL" id="JARH01000022">
    <property type="protein sequence ID" value="EXF86236.1"/>
    <property type="molecule type" value="Genomic_DNA"/>
</dbReference>
<dbReference type="PANTHER" id="PTHR11566:SF215">
    <property type="entry name" value="DYNAMIN GTPASE"/>
    <property type="match status" value="1"/>
</dbReference>
<dbReference type="GO" id="GO:0006897">
    <property type="term" value="P:endocytosis"/>
    <property type="evidence" value="ECO:0007669"/>
    <property type="project" value="TreeGrafter"/>
</dbReference>
<dbReference type="InterPro" id="IPR022812">
    <property type="entry name" value="Dynamin"/>
</dbReference>
<dbReference type="CDD" id="cd08771">
    <property type="entry name" value="DLP_1"/>
    <property type="match status" value="1"/>
</dbReference>
<dbReference type="InterPro" id="IPR020850">
    <property type="entry name" value="GED_dom"/>
</dbReference>
<dbReference type="Pfam" id="PF01031">
    <property type="entry name" value="Dynamin_M"/>
    <property type="match status" value="1"/>
</dbReference>
<protein>
    <submittedName>
        <fullName evidence="5">Dynamin family protein</fullName>
    </submittedName>
</protein>
<dbReference type="GO" id="GO:0005739">
    <property type="term" value="C:mitochondrion"/>
    <property type="evidence" value="ECO:0007669"/>
    <property type="project" value="TreeGrafter"/>
</dbReference>
<evidence type="ECO:0000259" key="3">
    <source>
        <dbReference type="PROSITE" id="PS51388"/>
    </source>
</evidence>
<dbReference type="STRING" id="1445577.A0A010S005"/>
<dbReference type="GO" id="GO:0008017">
    <property type="term" value="F:microtubule binding"/>
    <property type="evidence" value="ECO:0007669"/>
    <property type="project" value="TreeGrafter"/>
</dbReference>
<evidence type="ECO:0000313" key="5">
    <source>
        <dbReference type="EMBL" id="EXF86236.1"/>
    </source>
</evidence>
<evidence type="ECO:0000256" key="2">
    <source>
        <dbReference type="ARBA" id="ARBA00023134"/>
    </source>
</evidence>
<dbReference type="AlphaFoldDB" id="A0A010S005"/>
<evidence type="ECO:0000313" key="6">
    <source>
        <dbReference type="Proteomes" id="UP000020467"/>
    </source>
</evidence>
<evidence type="ECO:0000259" key="4">
    <source>
        <dbReference type="PROSITE" id="PS51718"/>
    </source>
</evidence>
<dbReference type="GO" id="GO:0016559">
    <property type="term" value="P:peroxisome fission"/>
    <property type="evidence" value="ECO:0007669"/>
    <property type="project" value="TreeGrafter"/>
</dbReference>
<reference evidence="5 6" key="1">
    <citation type="submission" date="2014-02" db="EMBL/GenBank/DDBJ databases">
        <title>The genome sequence of Colletotrichum fioriniae PJ7.</title>
        <authorList>
            <person name="Baroncelli R."/>
            <person name="Thon M.R."/>
        </authorList>
    </citation>
    <scope>NUCLEOTIDE SEQUENCE [LARGE SCALE GENOMIC DNA]</scope>
    <source>
        <strain evidence="5 6">PJ7</strain>
    </source>
</reference>
<keyword evidence="2" id="KW-0342">GTP-binding</keyword>
<dbReference type="FunFam" id="3.40.50.300:FF:001425">
    <property type="entry name" value="Dynamin GTPase, putative"/>
    <property type="match status" value="1"/>
</dbReference>
<dbReference type="eggNOG" id="KOG0446">
    <property type="taxonomic scope" value="Eukaryota"/>
</dbReference>
<dbReference type="GO" id="GO:0003924">
    <property type="term" value="F:GTPase activity"/>
    <property type="evidence" value="ECO:0007669"/>
    <property type="project" value="InterPro"/>
</dbReference>
<dbReference type="GO" id="GO:0005525">
    <property type="term" value="F:GTP binding"/>
    <property type="evidence" value="ECO:0007669"/>
    <property type="project" value="InterPro"/>
</dbReference>
<dbReference type="PROSITE" id="PS51718">
    <property type="entry name" value="G_DYNAMIN_2"/>
    <property type="match status" value="1"/>
</dbReference>
<evidence type="ECO:0000256" key="1">
    <source>
        <dbReference type="ARBA" id="ARBA00022741"/>
    </source>
</evidence>
<gene>
    <name evidence="5" type="ORF">CFIO01_02295</name>
</gene>
<dbReference type="GO" id="GO:0048312">
    <property type="term" value="P:intracellular distribution of mitochondria"/>
    <property type="evidence" value="ECO:0007669"/>
    <property type="project" value="TreeGrafter"/>
</dbReference>
<dbReference type="Gene3D" id="3.40.50.300">
    <property type="entry name" value="P-loop containing nucleotide triphosphate hydrolases"/>
    <property type="match status" value="1"/>
</dbReference>
<dbReference type="GO" id="GO:0005874">
    <property type="term" value="C:microtubule"/>
    <property type="evidence" value="ECO:0007669"/>
    <property type="project" value="TreeGrafter"/>
</dbReference>
<organism evidence="5 6">
    <name type="scientific">Colletotrichum fioriniae PJ7</name>
    <dbReference type="NCBI Taxonomy" id="1445577"/>
    <lineage>
        <taxon>Eukaryota</taxon>
        <taxon>Fungi</taxon>
        <taxon>Dikarya</taxon>
        <taxon>Ascomycota</taxon>
        <taxon>Pezizomycotina</taxon>
        <taxon>Sordariomycetes</taxon>
        <taxon>Hypocreomycetidae</taxon>
        <taxon>Glomerellales</taxon>
        <taxon>Glomerellaceae</taxon>
        <taxon>Colletotrichum</taxon>
        <taxon>Colletotrichum acutatum species complex</taxon>
    </lineage>
</organism>
<dbReference type="Pfam" id="PF00350">
    <property type="entry name" value="Dynamin_N"/>
    <property type="match status" value="1"/>
</dbReference>
<dbReference type="GO" id="GO:0000266">
    <property type="term" value="P:mitochondrial fission"/>
    <property type="evidence" value="ECO:0007669"/>
    <property type="project" value="TreeGrafter"/>
</dbReference>
<sequence>MAASSEHILVIGERGAAGHTRWALLPIIPIHAAGAQAPLLTTSLEHSPSTCSIPTPALSIPNPPFRIIHCTAMSPEPADQHPPLTSPDRLQKIDRLRERNIGTYLPLPQLVAVGDQSSGKSSLLESLTGIPFPRGQELCTRYATQITHRREAQQRIDITIIPGPHASQDHKRRLESYHRQVQTTAQLRADFPEILTQANALMGIRTISNTAGENTFSEDVLKIEKCGPSEDYLTIIDVPGIFRTTTEGVTTNKDKALVRDMVQRYIKDSRTVILAVLPSNVDVATQEILSLAEEADPAGDRTLGILTKADLLKERSARLTVVSLVEGKRKPLKLGYHIVTNRGGDDQGEEKDALAALREREAIFLEHPWDSLPEDRYGISPLRERLEDLLGEITDRAFPELRSETRQKLANAEEKLKGLGAPRQTQREQQQYLVGIAGNFQSLVRAALEANYSAHPVFENNTFRLITAIINTTDQFNTDFDKYARTYLFEVEPQVEIPVPSRPRTPVSPVFSVQEEEKQDDANLQLAMFDIPHPEAFPDLDRIIVTDWTTESPKKGIMKWIETIYQRSRSLDLGSLGHGVLSSVFLDQSTKWEMMAKQYLSKVILLIHRFILMALQAVCIDTQVLQSVTSAILSDLCLKYEDGMSEAILLVNVERQINPYTLNHYFNHNNQRSHGVRIQETLRSIARHEQYYEGTPLLMVPLDDVADAVTNKSNTAYAIETIHDTLEAYYKVAYKRVVDNVFRQAVLFKLLVGPKSPLRLFSEQWVLNLDLERLPLVAGESRRTRDYRERLKKEIQDLEMAMEILR</sequence>
<dbReference type="InterPro" id="IPR000375">
    <property type="entry name" value="Dynamin_stalk"/>
</dbReference>
<name>A0A010S005_9PEZI</name>
<accession>A0A010S005</accession>
<dbReference type="InterPro" id="IPR001401">
    <property type="entry name" value="Dynamin_GTPase"/>
</dbReference>
<dbReference type="HOGENOM" id="CLU_008964_7_2_1"/>
<dbReference type="OrthoDB" id="415706at2759"/>
<dbReference type="PRINTS" id="PR00195">
    <property type="entry name" value="DYNAMIN"/>
</dbReference>
<feature type="domain" description="Dynamin-type G" evidence="4">
    <location>
        <begin position="104"/>
        <end position="399"/>
    </location>
</feature>
<dbReference type="PROSITE" id="PS51388">
    <property type="entry name" value="GED"/>
    <property type="match status" value="1"/>
</dbReference>
<feature type="domain" description="GED" evidence="3">
    <location>
        <begin position="719"/>
        <end position="806"/>
    </location>
</feature>
<dbReference type="SMART" id="SM00053">
    <property type="entry name" value="DYNc"/>
    <property type="match status" value="1"/>
</dbReference>
<keyword evidence="6" id="KW-1185">Reference proteome</keyword>
<dbReference type="InterPro" id="IPR027417">
    <property type="entry name" value="P-loop_NTPase"/>
</dbReference>
<proteinExistence type="predicted"/>
<keyword evidence="1" id="KW-0547">Nucleotide-binding</keyword>
<comment type="caution">
    <text evidence="5">The sequence shown here is derived from an EMBL/GenBank/DDBJ whole genome shotgun (WGS) entry which is preliminary data.</text>
</comment>
<dbReference type="Proteomes" id="UP000020467">
    <property type="component" value="Unassembled WGS sequence"/>
</dbReference>
<dbReference type="GO" id="GO:0016020">
    <property type="term" value="C:membrane"/>
    <property type="evidence" value="ECO:0007669"/>
    <property type="project" value="TreeGrafter"/>
</dbReference>
<dbReference type="InterPro" id="IPR030381">
    <property type="entry name" value="G_DYNAMIN_dom"/>
</dbReference>
<dbReference type="KEGG" id="cfj:CFIO01_02295"/>
<dbReference type="PANTHER" id="PTHR11566">
    <property type="entry name" value="DYNAMIN"/>
    <property type="match status" value="1"/>
</dbReference>
<dbReference type="InterPro" id="IPR045063">
    <property type="entry name" value="Dynamin_N"/>
</dbReference>
<dbReference type="SUPFAM" id="SSF52540">
    <property type="entry name" value="P-loop containing nucleoside triphosphate hydrolases"/>
    <property type="match status" value="1"/>
</dbReference>